<sequence length="330" mass="37694">MSSLLHGLAFVRRPDDDEEKNISSERQKKKDKKKEKKEKRRKRESLHKQEHKSRHEGGHSREIEEEENKQTKKKTTLPRNEWMSMPFTNSEADVTTVRKSTKEIETDCKQQKIQAEIDAGMRKPVTGMVYGLYDPKNPDADPTVSSQMVEEEEAGKAEKGEVEMPAFGDGGASWRAKMLRRAADRARSSGIALEKVVSERFGSVSALKSSARGSARDHAHLQYKQHRIDDGKIVHMASERRRMLGTRHDAKDKTLLSNYSKRVQRSLLEQDVEFDRASCQLQTNKRSLQRRVEVAPEHDWTTPDTNAGQEVGLDLDRDLVDPILHQLTTA</sequence>
<feature type="compositionally biased region" description="Basic and acidic residues" evidence="2">
    <location>
        <begin position="12"/>
        <end position="28"/>
    </location>
</feature>
<comment type="similarity">
    <text evidence="1">Belongs to the CWF19 family.</text>
</comment>
<keyword evidence="4" id="KW-1185">Reference proteome</keyword>
<feature type="region of interest" description="Disordered" evidence="2">
    <location>
        <begin position="1"/>
        <end position="108"/>
    </location>
</feature>
<accession>M4B4G7</accession>
<evidence type="ECO:0000313" key="4">
    <source>
        <dbReference type="Proteomes" id="UP000011713"/>
    </source>
</evidence>
<dbReference type="PANTHER" id="PTHR12072">
    <property type="entry name" value="CWF19, CELL CYCLE CONTROL PROTEIN"/>
    <property type="match status" value="1"/>
</dbReference>
<feature type="compositionally biased region" description="Basic residues" evidence="2">
    <location>
        <begin position="29"/>
        <end position="52"/>
    </location>
</feature>
<dbReference type="PANTHER" id="PTHR12072:SF5">
    <property type="entry name" value="CWF19-LIKE PROTEIN 2"/>
    <property type="match status" value="1"/>
</dbReference>
<evidence type="ECO:0000256" key="1">
    <source>
        <dbReference type="ARBA" id="ARBA00006795"/>
    </source>
</evidence>
<dbReference type="eggNOG" id="KOG2477">
    <property type="taxonomic scope" value="Eukaryota"/>
</dbReference>
<dbReference type="GO" id="GO:0071014">
    <property type="term" value="C:post-mRNA release spliceosomal complex"/>
    <property type="evidence" value="ECO:0007669"/>
    <property type="project" value="TreeGrafter"/>
</dbReference>
<dbReference type="AlphaFoldDB" id="M4B4G7"/>
<dbReference type="Proteomes" id="UP000011713">
    <property type="component" value="Unassembled WGS sequence"/>
</dbReference>
<dbReference type="EnsemblProtists" id="HpaT801166">
    <property type="protein sequence ID" value="HpaP801166"/>
    <property type="gene ID" value="HpaG801166"/>
</dbReference>
<reference evidence="4" key="1">
    <citation type="journal article" date="2010" name="Science">
        <title>Signatures of adaptation to obligate biotrophy in the Hyaloperonospora arabidopsidis genome.</title>
        <authorList>
            <person name="Baxter L."/>
            <person name="Tripathy S."/>
            <person name="Ishaque N."/>
            <person name="Boot N."/>
            <person name="Cabral A."/>
            <person name="Kemen E."/>
            <person name="Thines M."/>
            <person name="Ah-Fong A."/>
            <person name="Anderson R."/>
            <person name="Badejoko W."/>
            <person name="Bittner-Eddy P."/>
            <person name="Boore J.L."/>
            <person name="Chibucos M.C."/>
            <person name="Coates M."/>
            <person name="Dehal P."/>
            <person name="Delehaunty K."/>
            <person name="Dong S."/>
            <person name="Downton P."/>
            <person name="Dumas B."/>
            <person name="Fabro G."/>
            <person name="Fronick C."/>
            <person name="Fuerstenberg S.I."/>
            <person name="Fulton L."/>
            <person name="Gaulin E."/>
            <person name="Govers F."/>
            <person name="Hughes L."/>
            <person name="Humphray S."/>
            <person name="Jiang R.H."/>
            <person name="Judelson H."/>
            <person name="Kamoun S."/>
            <person name="Kyung K."/>
            <person name="Meijer H."/>
            <person name="Minx P."/>
            <person name="Morris P."/>
            <person name="Nelson J."/>
            <person name="Phuntumart V."/>
            <person name="Qutob D."/>
            <person name="Rehmany A."/>
            <person name="Rougon-Cardoso A."/>
            <person name="Ryden P."/>
            <person name="Torto-Alalibo T."/>
            <person name="Studholme D."/>
            <person name="Wang Y."/>
            <person name="Win J."/>
            <person name="Wood J."/>
            <person name="Clifton S.W."/>
            <person name="Rogers J."/>
            <person name="Van den Ackerveken G."/>
            <person name="Jones J.D."/>
            <person name="McDowell J.M."/>
            <person name="Beynon J."/>
            <person name="Tyler B.M."/>
        </authorList>
    </citation>
    <scope>NUCLEOTIDE SEQUENCE [LARGE SCALE GENOMIC DNA]</scope>
    <source>
        <strain evidence="4">Emoy2</strain>
    </source>
</reference>
<dbReference type="VEuPathDB" id="FungiDB:HpaG801166"/>
<dbReference type="GO" id="GO:0000398">
    <property type="term" value="P:mRNA splicing, via spliceosome"/>
    <property type="evidence" value="ECO:0007669"/>
    <property type="project" value="TreeGrafter"/>
</dbReference>
<dbReference type="HOGENOM" id="CLU_843207_0_0_1"/>
<proteinExistence type="inferred from homology"/>
<dbReference type="EMBL" id="JH598253">
    <property type="status" value="NOT_ANNOTATED_CDS"/>
    <property type="molecule type" value="Genomic_DNA"/>
</dbReference>
<evidence type="ECO:0000313" key="3">
    <source>
        <dbReference type="EnsemblProtists" id="HpaP801166"/>
    </source>
</evidence>
<dbReference type="InParanoid" id="M4B4G7"/>
<dbReference type="InterPro" id="IPR040194">
    <property type="entry name" value="Cwf19-like"/>
</dbReference>
<organism evidence="3 4">
    <name type="scientific">Hyaloperonospora arabidopsidis (strain Emoy2)</name>
    <name type="common">Downy mildew agent</name>
    <name type="synonym">Peronospora arabidopsidis</name>
    <dbReference type="NCBI Taxonomy" id="559515"/>
    <lineage>
        <taxon>Eukaryota</taxon>
        <taxon>Sar</taxon>
        <taxon>Stramenopiles</taxon>
        <taxon>Oomycota</taxon>
        <taxon>Peronosporomycetes</taxon>
        <taxon>Peronosporales</taxon>
        <taxon>Peronosporaceae</taxon>
        <taxon>Hyaloperonospora</taxon>
    </lineage>
</organism>
<evidence type="ECO:0000256" key="2">
    <source>
        <dbReference type="SAM" id="MobiDB-lite"/>
    </source>
</evidence>
<reference evidence="3" key="2">
    <citation type="submission" date="2015-06" db="UniProtKB">
        <authorList>
            <consortium name="EnsemblProtists"/>
        </authorList>
    </citation>
    <scope>IDENTIFICATION</scope>
    <source>
        <strain evidence="3">Emoy2</strain>
    </source>
</reference>
<dbReference type="OMA" id="LPRNEWM"/>
<protein>
    <submittedName>
        <fullName evidence="3">Uncharacterized protein</fullName>
    </submittedName>
</protein>
<feature type="compositionally biased region" description="Basic and acidic residues" evidence="2">
    <location>
        <begin position="53"/>
        <end position="62"/>
    </location>
</feature>
<name>M4B4G7_HYAAE</name>
<dbReference type="STRING" id="559515.M4B4G7"/>